<gene>
    <name evidence="4" type="ORF">GCM10023230_25340</name>
</gene>
<evidence type="ECO:0000256" key="1">
    <source>
        <dbReference type="ARBA" id="ARBA00022729"/>
    </source>
</evidence>
<protein>
    <recommendedName>
        <fullName evidence="3">Secretion system C-terminal sorting domain-containing protein</fullName>
    </recommendedName>
</protein>
<accession>A0ABP9A427</accession>
<dbReference type="RefSeq" id="WP_264542506.1">
    <property type="nucleotide sequence ID" value="NZ_BAABIP010000020.1"/>
</dbReference>
<evidence type="ECO:0000259" key="3">
    <source>
        <dbReference type="Pfam" id="PF18962"/>
    </source>
</evidence>
<dbReference type="EMBL" id="BAABIP010000020">
    <property type="protein sequence ID" value="GAA4773610.1"/>
    <property type="molecule type" value="Genomic_DNA"/>
</dbReference>
<keyword evidence="1 2" id="KW-0732">Signal</keyword>
<name>A0ABP9A427_9FLAO</name>
<evidence type="ECO:0000256" key="2">
    <source>
        <dbReference type="SAM" id="SignalP"/>
    </source>
</evidence>
<evidence type="ECO:0000313" key="5">
    <source>
        <dbReference type="Proteomes" id="UP001500141"/>
    </source>
</evidence>
<organism evidence="4 5">
    <name type="scientific">Flavobacterium hankyongi</name>
    <dbReference type="NCBI Taxonomy" id="1176532"/>
    <lineage>
        <taxon>Bacteria</taxon>
        <taxon>Pseudomonadati</taxon>
        <taxon>Bacteroidota</taxon>
        <taxon>Flavobacteriia</taxon>
        <taxon>Flavobacteriales</taxon>
        <taxon>Flavobacteriaceae</taxon>
        <taxon>Flavobacterium</taxon>
    </lineage>
</organism>
<dbReference type="Pfam" id="PF18962">
    <property type="entry name" value="Por_Secre_tail"/>
    <property type="match status" value="1"/>
</dbReference>
<evidence type="ECO:0000313" key="4">
    <source>
        <dbReference type="EMBL" id="GAA4773610.1"/>
    </source>
</evidence>
<dbReference type="Proteomes" id="UP001500141">
    <property type="component" value="Unassembled WGS sequence"/>
</dbReference>
<reference evidence="5" key="1">
    <citation type="journal article" date="2019" name="Int. J. Syst. Evol. Microbiol.">
        <title>The Global Catalogue of Microorganisms (GCM) 10K type strain sequencing project: providing services to taxonomists for standard genome sequencing and annotation.</title>
        <authorList>
            <consortium name="The Broad Institute Genomics Platform"/>
            <consortium name="The Broad Institute Genome Sequencing Center for Infectious Disease"/>
            <person name="Wu L."/>
            <person name="Ma J."/>
        </authorList>
    </citation>
    <scope>NUCLEOTIDE SEQUENCE [LARGE SCALE GENOMIC DNA]</scope>
    <source>
        <strain evidence="5">JCM 18198</strain>
    </source>
</reference>
<feature type="domain" description="Secretion system C-terminal sorting" evidence="3">
    <location>
        <begin position="285"/>
        <end position="353"/>
    </location>
</feature>
<feature type="chain" id="PRO_5046812551" description="Secretion system C-terminal sorting domain-containing protein" evidence="2">
    <location>
        <begin position="19"/>
        <end position="357"/>
    </location>
</feature>
<dbReference type="InterPro" id="IPR026444">
    <property type="entry name" value="Secre_tail"/>
</dbReference>
<comment type="caution">
    <text evidence="4">The sequence shown here is derived from an EMBL/GenBank/DDBJ whole genome shotgun (WGS) entry which is preliminary data.</text>
</comment>
<keyword evidence="5" id="KW-1185">Reference proteome</keyword>
<proteinExistence type="predicted"/>
<sequence>MKKILFLALLLNAFTNYAQLTMSFGTTNAATVTASGLTYTVNIPFFASQLTGNFKITKTSFTCTTLGAIKTMSVNNYNTGAFIANNGSTNTNYVNLPSSYTFPIGTTVLRVRSECYVPDVSNSPVYNNITVIVNRLPEPILNITLAPYCQVDNHTGNYTNYFGYKVTGSATNRAGLRFKVVPDNTLACPTQTYWNLNTSFTFTGNNFNPGSSFYSCNYATWYSVYLEYVYTPYGASTPVIYPITNGTYGWQDHRWRKTFATCIPIVEGENDPKLLQKSAQSQTTVFPNPTDNILKINISEDDREVKLVRVYDLTNIQLLEIKNPKSNEIDLSNFKKGTYIIHIETSKGIIKKQVSKN</sequence>
<feature type="signal peptide" evidence="2">
    <location>
        <begin position="1"/>
        <end position="18"/>
    </location>
</feature>
<dbReference type="NCBIfam" id="TIGR04183">
    <property type="entry name" value="Por_Secre_tail"/>
    <property type="match status" value="1"/>
</dbReference>